<dbReference type="CDD" id="cd11657">
    <property type="entry name" value="TIN2_N"/>
    <property type="match status" value="1"/>
</dbReference>
<dbReference type="AlphaFoldDB" id="A0A4Z2G9F9"/>
<reference evidence="2 3" key="1">
    <citation type="submission" date="2019-03" db="EMBL/GenBank/DDBJ databases">
        <title>First draft genome of Liparis tanakae, snailfish: a comprehensive survey of snailfish specific genes.</title>
        <authorList>
            <person name="Kim W."/>
            <person name="Song I."/>
            <person name="Jeong J.-H."/>
            <person name="Kim D."/>
            <person name="Kim S."/>
            <person name="Ryu S."/>
            <person name="Song J.Y."/>
            <person name="Lee S.K."/>
        </authorList>
    </citation>
    <scope>NUCLEOTIDE SEQUENCE [LARGE SCALE GENOMIC DNA]</scope>
    <source>
        <tissue evidence="2">Muscle</tissue>
    </source>
</reference>
<dbReference type="GO" id="GO:0070187">
    <property type="term" value="C:shelterin complex"/>
    <property type="evidence" value="ECO:0007669"/>
    <property type="project" value="InterPro"/>
</dbReference>
<name>A0A4Z2G9F9_9TELE</name>
<sequence>MTAVMWKVLRLRSVTHYGIVEEFVSLVTEAVPDILTERQMRLLTLGLRAKVHPVNEALEANFSGLVQRLLEDPKEREHFLKNVFPVEFGHDFDAALETLVCEFFTRLEELLLVPNFKQTAEWMSDTPSVLEEYMHCVSKDDDLKVLLRSKARRGRMAEMDTGE</sequence>
<evidence type="ECO:0000259" key="1">
    <source>
        <dbReference type="Pfam" id="PF14973"/>
    </source>
</evidence>
<dbReference type="EMBL" id="SRLO01000629">
    <property type="protein sequence ID" value="TNN50159.1"/>
    <property type="molecule type" value="Genomic_DNA"/>
</dbReference>
<dbReference type="GO" id="GO:0016233">
    <property type="term" value="P:telomere capping"/>
    <property type="evidence" value="ECO:0007669"/>
    <property type="project" value="InterPro"/>
</dbReference>
<dbReference type="PANTHER" id="PTHR15512:SF0">
    <property type="entry name" value="TERF1-INTERACTING NUCLEAR FACTOR 2"/>
    <property type="match status" value="1"/>
</dbReference>
<dbReference type="OrthoDB" id="9948370at2759"/>
<proteinExistence type="predicted"/>
<evidence type="ECO:0000313" key="2">
    <source>
        <dbReference type="EMBL" id="TNN50159.1"/>
    </source>
</evidence>
<evidence type="ECO:0000313" key="3">
    <source>
        <dbReference type="Proteomes" id="UP000314294"/>
    </source>
</evidence>
<accession>A0A4Z2G9F9</accession>
<feature type="domain" description="TERF1-interacting nuclear factor 2 N-terminal" evidence="1">
    <location>
        <begin position="57"/>
        <end position="118"/>
    </location>
</feature>
<feature type="domain" description="TERF1-interacting nuclear factor 2 N-terminal" evidence="1">
    <location>
        <begin position="6"/>
        <end position="51"/>
    </location>
</feature>
<dbReference type="InterPro" id="IPR039098">
    <property type="entry name" value="TINF2"/>
</dbReference>
<dbReference type="Proteomes" id="UP000314294">
    <property type="component" value="Unassembled WGS sequence"/>
</dbReference>
<dbReference type="GO" id="GO:0042162">
    <property type="term" value="F:telomeric DNA binding"/>
    <property type="evidence" value="ECO:0007669"/>
    <property type="project" value="TreeGrafter"/>
</dbReference>
<comment type="caution">
    <text evidence="2">The sequence shown here is derived from an EMBL/GenBank/DDBJ whole genome shotgun (WGS) entry which is preliminary data.</text>
</comment>
<gene>
    <name evidence="2" type="ORF">EYF80_039648</name>
</gene>
<dbReference type="GO" id="GO:1904356">
    <property type="term" value="P:regulation of telomere maintenance via telomere lengthening"/>
    <property type="evidence" value="ECO:0007669"/>
    <property type="project" value="TreeGrafter"/>
</dbReference>
<dbReference type="InterPro" id="IPR029400">
    <property type="entry name" value="TINF2_N"/>
</dbReference>
<keyword evidence="3" id="KW-1185">Reference proteome</keyword>
<protein>
    <recommendedName>
        <fullName evidence="1">TERF1-interacting nuclear factor 2 N-terminal domain-containing protein</fullName>
    </recommendedName>
</protein>
<dbReference type="PANTHER" id="PTHR15512">
    <property type="entry name" value="TERF1-INTERACTING NUCLEAR FACTOR 2"/>
    <property type="match status" value="1"/>
</dbReference>
<organism evidence="2 3">
    <name type="scientific">Liparis tanakae</name>
    <name type="common">Tanaka's snailfish</name>
    <dbReference type="NCBI Taxonomy" id="230148"/>
    <lineage>
        <taxon>Eukaryota</taxon>
        <taxon>Metazoa</taxon>
        <taxon>Chordata</taxon>
        <taxon>Craniata</taxon>
        <taxon>Vertebrata</taxon>
        <taxon>Euteleostomi</taxon>
        <taxon>Actinopterygii</taxon>
        <taxon>Neopterygii</taxon>
        <taxon>Teleostei</taxon>
        <taxon>Neoteleostei</taxon>
        <taxon>Acanthomorphata</taxon>
        <taxon>Eupercaria</taxon>
        <taxon>Perciformes</taxon>
        <taxon>Cottioidei</taxon>
        <taxon>Cottales</taxon>
        <taxon>Liparidae</taxon>
        <taxon>Liparis</taxon>
    </lineage>
</organism>
<dbReference type="Pfam" id="PF14973">
    <property type="entry name" value="TINF2_N"/>
    <property type="match status" value="2"/>
</dbReference>